<dbReference type="EMBL" id="AALY01000001">
    <property type="protein sequence ID" value="EAP77972.1"/>
    <property type="molecule type" value="Genomic_DNA"/>
</dbReference>
<evidence type="ECO:0000313" key="1">
    <source>
        <dbReference type="EMBL" id="EAP77972.1"/>
    </source>
</evidence>
<dbReference type="Proteomes" id="UP000005954">
    <property type="component" value="Unassembled WGS sequence"/>
</dbReference>
<gene>
    <name evidence="1" type="ORF">ISM_06745</name>
</gene>
<dbReference type="eggNOG" id="ENOG502ZBEI">
    <property type="taxonomic scope" value="Bacteria"/>
</dbReference>
<sequence>MLQFRDQEFDRIRGPHRVQDTAQDKGLLQIDLVDQKILFPGARLENVDRREDPLVGNLAIENDLRVAGAFEFFKDHLVHPAAGVDQRGRDNGERSALFDIPRGTKEPLRPLQRVRIHTTGQNLARGRHNSVKRPTKSCDRIEKDNNISFMLDKTLGLFDHHFRHGHVARGRFVKGRADHFALHRPLHIRHLFGTFVDQQNDEIAFGMVLLDACRDILQQNRLTGSRRCHDERPLPLTDRRDQVDDPGRAVLDRRVFDFHRQPLIGIERRQVVKGDLVTRLLGIFKVDLRHGGQRKIALILFRLLDLAFDRIAGAQRILADGFRRHINIIRPREIVCLGRAQEPEPVLQHLKHAIAINDPALFGPLFQNREHHLALAHGRSVLDLELFSHRQKVFGTLRLEIGQVQTVLRHDVIRP</sequence>
<organism evidence="1 2">
    <name type="scientific">Roseovarius nubinhibens (strain ATCC BAA-591 / DSM 15170 / ISM)</name>
    <dbReference type="NCBI Taxonomy" id="89187"/>
    <lineage>
        <taxon>Bacteria</taxon>
        <taxon>Pseudomonadati</taxon>
        <taxon>Pseudomonadota</taxon>
        <taxon>Alphaproteobacteria</taxon>
        <taxon>Rhodobacterales</taxon>
        <taxon>Roseobacteraceae</taxon>
        <taxon>Roseovarius</taxon>
    </lineage>
</organism>
<keyword evidence="2" id="KW-1185">Reference proteome</keyword>
<protein>
    <submittedName>
        <fullName evidence="1">Uncharacterized protein</fullName>
    </submittedName>
</protein>
<dbReference type="HOGENOM" id="CLU_582464_0_0_5"/>
<name>A3SKU1_ROSNI</name>
<dbReference type="AlphaFoldDB" id="A3SKU1"/>
<proteinExistence type="predicted"/>
<evidence type="ECO:0000313" key="2">
    <source>
        <dbReference type="Proteomes" id="UP000005954"/>
    </source>
</evidence>
<reference evidence="1 2" key="1">
    <citation type="submission" date="2005-12" db="EMBL/GenBank/DDBJ databases">
        <authorList>
            <person name="Moran M.A."/>
            <person name="Ferriera S."/>
            <person name="Johnson J."/>
            <person name="Kravitz S."/>
            <person name="Halpern A."/>
            <person name="Remington K."/>
            <person name="Beeson K."/>
            <person name="Tran B."/>
            <person name="Rogers Y.-H."/>
            <person name="Friedman R."/>
            <person name="Venter J.C."/>
        </authorList>
    </citation>
    <scope>NUCLEOTIDE SEQUENCE [LARGE SCALE GENOMIC DNA]</scope>
    <source>
        <strain evidence="2">ATCC BAA-591 / DSM 15170 / ISM</strain>
    </source>
</reference>
<comment type="caution">
    <text evidence="1">The sequence shown here is derived from an EMBL/GenBank/DDBJ whole genome shotgun (WGS) entry which is preliminary data.</text>
</comment>
<accession>A3SKU1</accession>